<dbReference type="PROSITE" id="PS50835">
    <property type="entry name" value="IG_LIKE"/>
    <property type="match status" value="1"/>
</dbReference>
<dbReference type="PANTHER" id="PTHR23278">
    <property type="entry name" value="SIDESTEP PROTEIN"/>
    <property type="match status" value="1"/>
</dbReference>
<keyword evidence="1" id="KW-1133">Transmembrane helix</keyword>
<proteinExistence type="predicted"/>
<keyword evidence="1" id="KW-0472">Membrane</keyword>
<keyword evidence="1" id="KW-0812">Transmembrane</keyword>
<dbReference type="InterPro" id="IPR007110">
    <property type="entry name" value="Ig-like_dom"/>
</dbReference>
<evidence type="ECO:0000313" key="3">
    <source>
        <dbReference type="EMBL" id="KAF0295529.1"/>
    </source>
</evidence>
<dbReference type="EMBL" id="VIIS01001614">
    <property type="protein sequence ID" value="KAF0295529.1"/>
    <property type="molecule type" value="Genomic_DNA"/>
</dbReference>
<comment type="caution">
    <text evidence="3">The sequence shown here is derived from an EMBL/GenBank/DDBJ whole genome shotgun (WGS) entry which is preliminary data.</text>
</comment>
<dbReference type="PANTHER" id="PTHR23278:SF19">
    <property type="entry name" value="OBSCURIN"/>
    <property type="match status" value="1"/>
</dbReference>
<feature type="domain" description="Ig-like" evidence="2">
    <location>
        <begin position="8"/>
        <end position="94"/>
    </location>
</feature>
<name>A0A6A4VRI9_AMPAM</name>
<dbReference type="SUPFAM" id="SSF49265">
    <property type="entry name" value="Fibronectin type III"/>
    <property type="match status" value="1"/>
</dbReference>
<dbReference type="AlphaFoldDB" id="A0A6A4VRI9"/>
<dbReference type="Gene3D" id="2.60.40.10">
    <property type="entry name" value="Immunoglobulins"/>
    <property type="match status" value="1"/>
</dbReference>
<dbReference type="Pfam" id="PF00047">
    <property type="entry name" value="ig"/>
    <property type="match status" value="1"/>
</dbReference>
<reference evidence="3 4" key="1">
    <citation type="submission" date="2019-07" db="EMBL/GenBank/DDBJ databases">
        <title>Draft genome assembly of a fouling barnacle, Amphibalanus amphitrite (Darwin, 1854): The first reference genome for Thecostraca.</title>
        <authorList>
            <person name="Kim W."/>
        </authorList>
    </citation>
    <scope>NUCLEOTIDE SEQUENCE [LARGE SCALE GENOMIC DNA]</scope>
    <source>
        <strain evidence="3">SNU_AA5</strain>
        <tissue evidence="3">Soma without cirri and trophi</tissue>
    </source>
</reference>
<dbReference type="InterPro" id="IPR036179">
    <property type="entry name" value="Ig-like_dom_sf"/>
</dbReference>
<dbReference type="InterPro" id="IPR013783">
    <property type="entry name" value="Ig-like_fold"/>
</dbReference>
<dbReference type="InterPro" id="IPR013151">
    <property type="entry name" value="Immunoglobulin_dom"/>
</dbReference>
<accession>A0A6A4VRI9</accession>
<dbReference type="OrthoDB" id="6378823at2759"/>
<evidence type="ECO:0000259" key="2">
    <source>
        <dbReference type="PROSITE" id="PS50835"/>
    </source>
</evidence>
<organism evidence="3 4">
    <name type="scientific">Amphibalanus amphitrite</name>
    <name type="common">Striped barnacle</name>
    <name type="synonym">Balanus amphitrite</name>
    <dbReference type="NCBI Taxonomy" id="1232801"/>
    <lineage>
        <taxon>Eukaryota</taxon>
        <taxon>Metazoa</taxon>
        <taxon>Ecdysozoa</taxon>
        <taxon>Arthropoda</taxon>
        <taxon>Crustacea</taxon>
        <taxon>Multicrustacea</taxon>
        <taxon>Cirripedia</taxon>
        <taxon>Thoracica</taxon>
        <taxon>Thoracicalcarea</taxon>
        <taxon>Balanomorpha</taxon>
        <taxon>Balanoidea</taxon>
        <taxon>Balanidae</taxon>
        <taxon>Amphibalaninae</taxon>
        <taxon>Amphibalanus</taxon>
    </lineage>
</organism>
<protein>
    <submittedName>
        <fullName evidence="3">Nephrin</fullName>
    </submittedName>
</protein>
<evidence type="ECO:0000313" key="4">
    <source>
        <dbReference type="Proteomes" id="UP000440578"/>
    </source>
</evidence>
<feature type="transmembrane region" description="Helical" evidence="1">
    <location>
        <begin position="220"/>
        <end position="242"/>
    </location>
</feature>
<dbReference type="SUPFAM" id="SSF48726">
    <property type="entry name" value="Immunoglobulin"/>
    <property type="match status" value="1"/>
</dbReference>
<evidence type="ECO:0000256" key="1">
    <source>
        <dbReference type="SAM" id="Phobius"/>
    </source>
</evidence>
<sequence>MLSVKYAPVCLPGQKIRYGAARGETAQVMCKVDANPPDVAYKWQFNNSLKVFDLSYSQVRSRGMESRASYTPRTENDYGTLLCRADNSIGRMVEPCVFELVAAGRPDPLRNCSVINQTSHSLEVECRAGFDGGLPQYFVAELFDQTGQELLRNFTRPFPDFAVAELPAGLELRLELYAANSRGRSRAVTLHGFTLKMPEKGASMGDSGATAQPPFVVTPILGVLIGLVATLIILAIGAVACIRNRRWV</sequence>
<keyword evidence="4" id="KW-1185">Reference proteome</keyword>
<gene>
    <name evidence="3" type="primary">NPHS1_0</name>
    <name evidence="3" type="ORF">FJT64_006969</name>
</gene>
<dbReference type="InterPro" id="IPR036116">
    <property type="entry name" value="FN3_sf"/>
</dbReference>
<dbReference type="Proteomes" id="UP000440578">
    <property type="component" value="Unassembled WGS sequence"/>
</dbReference>